<dbReference type="EC" id="2.7.8.26" evidence="5 19"/>
<dbReference type="OrthoDB" id="11748at2157"/>
<evidence type="ECO:0000256" key="16">
    <source>
        <dbReference type="ARBA" id="ARBA00032853"/>
    </source>
</evidence>
<dbReference type="KEGG" id="mev:Metev_0200"/>
<feature type="transmembrane region" description="Helical" evidence="19">
    <location>
        <begin position="199"/>
        <end position="226"/>
    </location>
</feature>
<organism evidence="20 21">
    <name type="scientific">Methanohalobium evestigatum (strain ATCC BAA-1072 / DSM 3721 / NBRC 107634 / OCM 161 / Z-7303)</name>
    <dbReference type="NCBI Taxonomy" id="644295"/>
    <lineage>
        <taxon>Archaea</taxon>
        <taxon>Methanobacteriati</taxon>
        <taxon>Methanobacteriota</taxon>
        <taxon>Stenosarchaea group</taxon>
        <taxon>Methanomicrobia</taxon>
        <taxon>Methanosarcinales</taxon>
        <taxon>Methanosarcinaceae</taxon>
        <taxon>Methanohalobium</taxon>
    </lineage>
</organism>
<dbReference type="HAMAP" id="MF_00719">
    <property type="entry name" value="CobS"/>
    <property type="match status" value="1"/>
</dbReference>
<evidence type="ECO:0000256" key="6">
    <source>
        <dbReference type="ARBA" id="ARBA00015850"/>
    </source>
</evidence>
<evidence type="ECO:0000256" key="8">
    <source>
        <dbReference type="ARBA" id="ARBA00022573"/>
    </source>
</evidence>
<keyword evidence="12 19" id="KW-1133">Transmembrane helix</keyword>
<evidence type="ECO:0000256" key="12">
    <source>
        <dbReference type="ARBA" id="ARBA00022989"/>
    </source>
</evidence>
<evidence type="ECO:0000313" key="20">
    <source>
        <dbReference type="EMBL" id="ADI73130.1"/>
    </source>
</evidence>
<comment type="pathway">
    <text evidence="3 19">Cofactor biosynthesis; adenosylcobalamin biosynthesis; adenosylcobalamin from cob(II)yrinate a,c-diamide: step 7/7.</text>
</comment>
<evidence type="ECO:0000256" key="14">
    <source>
        <dbReference type="ARBA" id="ARBA00025228"/>
    </source>
</evidence>
<dbReference type="NCBIfam" id="TIGR00317">
    <property type="entry name" value="cobS"/>
    <property type="match status" value="1"/>
</dbReference>
<evidence type="ECO:0000256" key="17">
    <source>
        <dbReference type="ARBA" id="ARBA00048623"/>
    </source>
</evidence>
<dbReference type="InterPro" id="IPR003805">
    <property type="entry name" value="CobS"/>
</dbReference>
<reference evidence="20 21" key="1">
    <citation type="submission" date="2010-06" db="EMBL/GenBank/DDBJ databases">
        <title>Complete sequence chromosome of Methanohalobium evestigatum Z-7303.</title>
        <authorList>
            <consortium name="US DOE Joint Genome Institute"/>
            <person name="Lucas S."/>
            <person name="Copeland A."/>
            <person name="Lapidus A."/>
            <person name="Cheng J.-F."/>
            <person name="Bruce D."/>
            <person name="Goodwin L."/>
            <person name="Pitluck S."/>
            <person name="Saunders E."/>
            <person name="Detter J.C."/>
            <person name="Han C."/>
            <person name="Tapia R."/>
            <person name="Land M."/>
            <person name="Hauser L."/>
            <person name="Kyrpides N."/>
            <person name="Mikhailova N."/>
            <person name="Sieprawska-Lupa M."/>
            <person name="Whitman W.B."/>
            <person name="Anderson I."/>
            <person name="Woyke T."/>
        </authorList>
    </citation>
    <scope>NUCLEOTIDE SEQUENCE [LARGE SCALE GENOMIC DNA]</scope>
    <source>
        <strain evidence="21">ATCC BAA-1072 / DSM 3721 / NBRC 107634 / OCM 161 / Z-7303</strain>
    </source>
</reference>
<comment type="catalytic activity">
    <reaction evidence="17 19">
        <text>alpha-ribazole + adenosylcob(III)inamide-GDP = adenosylcob(III)alamin + GMP + H(+)</text>
        <dbReference type="Rhea" id="RHEA:16049"/>
        <dbReference type="ChEBI" id="CHEBI:10329"/>
        <dbReference type="ChEBI" id="CHEBI:15378"/>
        <dbReference type="ChEBI" id="CHEBI:18408"/>
        <dbReference type="ChEBI" id="CHEBI:58115"/>
        <dbReference type="ChEBI" id="CHEBI:60487"/>
        <dbReference type="EC" id="2.7.8.26"/>
    </reaction>
</comment>
<evidence type="ECO:0000256" key="11">
    <source>
        <dbReference type="ARBA" id="ARBA00022842"/>
    </source>
</evidence>
<comment type="subcellular location">
    <subcellularLocation>
        <location evidence="2 19">Cell membrane</location>
        <topology evidence="2 19">Multi-pass membrane protein</topology>
    </subcellularLocation>
</comment>
<dbReference type="PANTHER" id="PTHR34148">
    <property type="entry name" value="ADENOSYLCOBINAMIDE-GDP RIBAZOLETRANSFERASE"/>
    <property type="match status" value="1"/>
</dbReference>
<dbReference type="UniPathway" id="UPA00148">
    <property type="reaction ID" value="UER00238"/>
</dbReference>
<evidence type="ECO:0000256" key="15">
    <source>
        <dbReference type="ARBA" id="ARBA00032605"/>
    </source>
</evidence>
<evidence type="ECO:0000256" key="3">
    <source>
        <dbReference type="ARBA" id="ARBA00004663"/>
    </source>
</evidence>
<dbReference type="HOGENOM" id="CLU_057426_2_0_2"/>
<evidence type="ECO:0000256" key="18">
    <source>
        <dbReference type="ARBA" id="ARBA00049504"/>
    </source>
</evidence>
<evidence type="ECO:0000256" key="10">
    <source>
        <dbReference type="ARBA" id="ARBA00022692"/>
    </source>
</evidence>
<evidence type="ECO:0000256" key="2">
    <source>
        <dbReference type="ARBA" id="ARBA00004651"/>
    </source>
</evidence>
<feature type="transmembrane region" description="Helical" evidence="19">
    <location>
        <begin position="62"/>
        <end position="81"/>
    </location>
</feature>
<protein>
    <recommendedName>
        <fullName evidence="6 19">Adenosylcobinamide-GDP ribazoletransferase</fullName>
        <ecNumber evidence="5 19">2.7.8.26</ecNumber>
    </recommendedName>
    <alternativeName>
        <fullName evidence="16 19">Cobalamin synthase</fullName>
    </alternativeName>
    <alternativeName>
        <fullName evidence="15 19">Cobalamin-5'-phosphate synthase</fullName>
    </alternativeName>
</protein>
<keyword evidence="9 19" id="KW-0808">Transferase</keyword>
<comment type="function">
    <text evidence="14 19">Joins adenosylcobinamide-GDP and alpha-ribazole to generate adenosylcobalamin (Ado-cobalamin). Also synthesizes adenosylcobalamin 5'-phosphate from adenosylcobinamide-GDP and alpha-ribazole 5'-phosphate.</text>
</comment>
<keyword evidence="13 19" id="KW-0472">Membrane</keyword>
<evidence type="ECO:0000256" key="13">
    <source>
        <dbReference type="ARBA" id="ARBA00023136"/>
    </source>
</evidence>
<evidence type="ECO:0000256" key="4">
    <source>
        <dbReference type="ARBA" id="ARBA00010561"/>
    </source>
</evidence>
<evidence type="ECO:0000256" key="19">
    <source>
        <dbReference type="HAMAP-Rule" id="MF_00719"/>
    </source>
</evidence>
<dbReference type="GO" id="GO:0051073">
    <property type="term" value="F:adenosylcobinamide-GDP ribazoletransferase activity"/>
    <property type="evidence" value="ECO:0007669"/>
    <property type="project" value="UniProtKB-UniRule"/>
</dbReference>
<proteinExistence type="inferred from homology"/>
<keyword evidence="21" id="KW-1185">Reference proteome</keyword>
<dbReference type="GO" id="GO:0005886">
    <property type="term" value="C:plasma membrane"/>
    <property type="evidence" value="ECO:0007669"/>
    <property type="project" value="UniProtKB-SubCell"/>
</dbReference>
<evidence type="ECO:0000313" key="21">
    <source>
        <dbReference type="Proteomes" id="UP000000391"/>
    </source>
</evidence>
<dbReference type="EMBL" id="CP002069">
    <property type="protein sequence ID" value="ADI73130.1"/>
    <property type="molecule type" value="Genomic_DNA"/>
</dbReference>
<dbReference type="GO" id="GO:0009236">
    <property type="term" value="P:cobalamin biosynthetic process"/>
    <property type="evidence" value="ECO:0007669"/>
    <property type="project" value="UniProtKB-UniRule"/>
</dbReference>
<name>D7E6A8_METEZ</name>
<sequence>MNSYLLAVKSGFGFLSTIPFGLTMEGLDELVKRIYLFPFVGIVIGLIIGTFAYLFGFVFPPVISAVAIIITVYYFTGFNHLDGLADFGDGLTAHGSREKKINAMKDVSLGIGGAAFCVLGLVSLYAVITTLLDESLVQNINLSTSLLIFSSLVVAEISAKQSMLTIAAFGKSIHEGLGSMVIDNTTFPKFIIGLAGGGFFCWLVLGIFGIVGFIAAMISALIILNITNRHFGGVTGDGLGTSNEVGRIITLLAVFLMIKGGYTGGVMIWTLL</sequence>
<dbReference type="PANTHER" id="PTHR34148:SF1">
    <property type="entry name" value="ADENOSYLCOBINAMIDE-GDP RIBAZOLETRANSFERASE"/>
    <property type="match status" value="1"/>
</dbReference>
<accession>D7E6A8</accession>
<feature type="transmembrane region" description="Helical" evidence="19">
    <location>
        <begin position="107"/>
        <end position="128"/>
    </location>
</feature>
<evidence type="ECO:0000256" key="9">
    <source>
        <dbReference type="ARBA" id="ARBA00022679"/>
    </source>
</evidence>
<dbReference type="AlphaFoldDB" id="D7E6A8"/>
<comment type="cofactor">
    <cofactor evidence="1 19">
        <name>Mg(2+)</name>
        <dbReference type="ChEBI" id="CHEBI:18420"/>
    </cofactor>
</comment>
<dbReference type="STRING" id="644295.Metev_0200"/>
<feature type="transmembrane region" description="Helical" evidence="19">
    <location>
        <begin position="6"/>
        <end position="22"/>
    </location>
</feature>
<evidence type="ECO:0000256" key="5">
    <source>
        <dbReference type="ARBA" id="ARBA00013200"/>
    </source>
</evidence>
<dbReference type="GeneID" id="9345812"/>
<feature type="transmembrane region" description="Helical" evidence="19">
    <location>
        <begin position="34"/>
        <end position="56"/>
    </location>
</feature>
<dbReference type="RefSeq" id="WP_013193698.1">
    <property type="nucleotide sequence ID" value="NC_014253.1"/>
</dbReference>
<feature type="transmembrane region" description="Helical" evidence="19">
    <location>
        <begin position="246"/>
        <end position="271"/>
    </location>
</feature>
<dbReference type="GO" id="GO:0008818">
    <property type="term" value="F:cobalamin 5'-phosphate synthase activity"/>
    <property type="evidence" value="ECO:0007669"/>
    <property type="project" value="UniProtKB-UniRule"/>
</dbReference>
<evidence type="ECO:0000256" key="7">
    <source>
        <dbReference type="ARBA" id="ARBA00022475"/>
    </source>
</evidence>
<keyword evidence="8 19" id="KW-0169">Cobalamin biosynthesis</keyword>
<keyword evidence="7 19" id="KW-1003">Cell membrane</keyword>
<keyword evidence="11 19" id="KW-0460">Magnesium</keyword>
<dbReference type="Proteomes" id="UP000000391">
    <property type="component" value="Chromosome"/>
</dbReference>
<comment type="similarity">
    <text evidence="4 19">Belongs to the CobS family.</text>
</comment>
<evidence type="ECO:0000256" key="1">
    <source>
        <dbReference type="ARBA" id="ARBA00001946"/>
    </source>
</evidence>
<comment type="catalytic activity">
    <reaction evidence="18 19">
        <text>alpha-ribazole 5'-phosphate + adenosylcob(III)inamide-GDP = adenosylcob(III)alamin 5'-phosphate + GMP + H(+)</text>
        <dbReference type="Rhea" id="RHEA:23560"/>
        <dbReference type="ChEBI" id="CHEBI:15378"/>
        <dbReference type="ChEBI" id="CHEBI:57918"/>
        <dbReference type="ChEBI" id="CHEBI:58115"/>
        <dbReference type="ChEBI" id="CHEBI:60487"/>
        <dbReference type="ChEBI" id="CHEBI:60493"/>
        <dbReference type="EC" id="2.7.8.26"/>
    </reaction>
</comment>
<dbReference type="Pfam" id="PF02654">
    <property type="entry name" value="CobS"/>
    <property type="match status" value="1"/>
</dbReference>
<gene>
    <name evidence="19" type="primary">cobS</name>
    <name evidence="20" type="ordered locus">Metev_0200</name>
</gene>
<keyword evidence="10 19" id="KW-0812">Transmembrane</keyword>